<feature type="binding site" evidence="1">
    <location>
        <position position="185"/>
    </location>
    <ligand>
        <name>Mn(2+)</name>
        <dbReference type="ChEBI" id="CHEBI:29035"/>
        <label>2</label>
    </ligand>
</feature>
<dbReference type="InterPro" id="IPR017439">
    <property type="entry name" value="Amidohydrolase"/>
</dbReference>
<comment type="cofactor">
    <cofactor evidence="1">
        <name>Mn(2+)</name>
        <dbReference type="ChEBI" id="CHEBI:29035"/>
    </cofactor>
    <text evidence="1">The Mn(2+) ion enhances activity.</text>
</comment>
<dbReference type="InterPro" id="IPR011650">
    <property type="entry name" value="Peptidase_M20_dimer"/>
</dbReference>
<dbReference type="GO" id="GO:0046872">
    <property type="term" value="F:metal ion binding"/>
    <property type="evidence" value="ECO:0007669"/>
    <property type="project" value="UniProtKB-KW"/>
</dbReference>
<proteinExistence type="predicted"/>
<dbReference type="PANTHER" id="PTHR30575:SF3">
    <property type="entry name" value="PEPTIDASE M20 DIMERISATION DOMAIN-CONTAINING PROTEIN"/>
    <property type="match status" value="1"/>
</dbReference>
<feature type="domain" description="Peptidase M20 dimerisation" evidence="2">
    <location>
        <begin position="236"/>
        <end position="306"/>
    </location>
</feature>
<dbReference type="EMBL" id="FMJE01000007">
    <property type="protein sequence ID" value="SCM83359.1"/>
    <property type="molecule type" value="Genomic_DNA"/>
</dbReference>
<dbReference type="PANTHER" id="PTHR30575">
    <property type="entry name" value="PEPTIDASE M20"/>
    <property type="match status" value="1"/>
</dbReference>
<dbReference type="GO" id="GO:0005737">
    <property type="term" value="C:cytoplasm"/>
    <property type="evidence" value="ECO:0007669"/>
    <property type="project" value="TreeGrafter"/>
</dbReference>
<dbReference type="SUPFAM" id="SSF55031">
    <property type="entry name" value="Bacterial exopeptidase dimerisation domain"/>
    <property type="match status" value="1"/>
</dbReference>
<protein>
    <submittedName>
        <fullName evidence="3">Putative peptidase, para-aminobenzoyl-glutamate utilization protein</fullName>
        <ecNumber evidence="3">3.5.1.14</ecNumber>
    </submittedName>
</protein>
<feature type="binding site" evidence="1">
    <location>
        <position position="149"/>
    </location>
    <ligand>
        <name>Mn(2+)</name>
        <dbReference type="ChEBI" id="CHEBI:29035"/>
        <label>2</label>
    </ligand>
</feature>
<dbReference type="EC" id="3.5.1.14" evidence="3"/>
<organism evidence="3">
    <name type="scientific">uncultured Sporomusa sp</name>
    <dbReference type="NCBI Taxonomy" id="307249"/>
    <lineage>
        <taxon>Bacteria</taxon>
        <taxon>Bacillati</taxon>
        <taxon>Bacillota</taxon>
        <taxon>Negativicutes</taxon>
        <taxon>Selenomonadales</taxon>
        <taxon>Sporomusaceae</taxon>
        <taxon>Sporomusa</taxon>
        <taxon>environmental samples</taxon>
    </lineage>
</organism>
<dbReference type="GO" id="GO:0004046">
    <property type="term" value="F:aminoacylase activity"/>
    <property type="evidence" value="ECO:0007669"/>
    <property type="project" value="UniProtKB-EC"/>
</dbReference>
<dbReference type="InterPro" id="IPR036264">
    <property type="entry name" value="Bact_exopeptidase_dim_dom"/>
</dbReference>
<dbReference type="AlphaFoldDB" id="A0A212M128"/>
<evidence type="ECO:0000256" key="1">
    <source>
        <dbReference type="PIRSR" id="PIRSR005962-1"/>
    </source>
</evidence>
<feature type="binding site" evidence="1">
    <location>
        <position position="406"/>
    </location>
    <ligand>
        <name>Mn(2+)</name>
        <dbReference type="ChEBI" id="CHEBI:29035"/>
        <label>2</label>
    </ligand>
</feature>
<keyword evidence="1" id="KW-0464">Manganese</keyword>
<keyword evidence="3" id="KW-0378">Hydrolase</keyword>
<name>A0A212M128_9FIRM</name>
<dbReference type="GO" id="GO:0046657">
    <property type="term" value="P:folic acid catabolic process"/>
    <property type="evidence" value="ECO:0007669"/>
    <property type="project" value="TreeGrafter"/>
</dbReference>
<dbReference type="NCBIfam" id="TIGR01891">
    <property type="entry name" value="amidohydrolases"/>
    <property type="match status" value="1"/>
</dbReference>
<accession>A0A212M128</accession>
<dbReference type="PIRSF" id="PIRSF005962">
    <property type="entry name" value="Pept_M20D_amidohydro"/>
    <property type="match status" value="1"/>
</dbReference>
<dbReference type="InterPro" id="IPR002933">
    <property type="entry name" value="Peptidase_M20"/>
</dbReference>
<keyword evidence="1" id="KW-0479">Metal-binding</keyword>
<dbReference type="SUPFAM" id="SSF53187">
    <property type="entry name" value="Zn-dependent exopeptidases"/>
    <property type="match status" value="1"/>
</dbReference>
<gene>
    <name evidence="3" type="primary">abgA</name>
    <name evidence="3" type="ORF">KL86SPO_70217</name>
</gene>
<dbReference type="Pfam" id="PF01546">
    <property type="entry name" value="Peptidase_M20"/>
    <property type="match status" value="1"/>
</dbReference>
<feature type="binding site" evidence="1">
    <location>
        <position position="151"/>
    </location>
    <ligand>
        <name>Mn(2+)</name>
        <dbReference type="ChEBI" id="CHEBI:29035"/>
        <label>2</label>
    </ligand>
</feature>
<sequence length="434" mass="45837">MGINFVALAEKLTEKTIARRRDFHKYPESAWTEFRTAAIVADTLSALGYQVLAGDEVIDAQAMMGVPAAAELERHAKRALAQGAKPQWVDKLQGGKTGVIGVLTCAKPGPTVGLRFDMDANDVVEAEDVSHRPFKEGFASVNRGAAHACGHDGHTAVGLAVAEILASVKEQLSGTIKLIFQPAEEGVRGARAMSVKGVVDDVDYFLGLHLGFNTKQTGQLACRIEGFLATTKLDAIFTGVPAHAGAAPEAGRNALLAAAAAALNLHAIARHSQGPTRINVGQLEAGTGRNVLPANAIIKLETRGTTSALNEYMFTESQRIIKAAADMYGVQVETREMGGAAGAENDLCLVERVEKVAAGLGIFKEIMPSCYFGASEDCTYFMERVQQRGGKAAYIMIGAALAAGHHDSRFDFDEAALTEAVALMSATAADLLQA</sequence>
<dbReference type="GO" id="GO:0016805">
    <property type="term" value="F:dipeptidase activity"/>
    <property type="evidence" value="ECO:0007669"/>
    <property type="project" value="TreeGrafter"/>
</dbReference>
<evidence type="ECO:0000259" key="2">
    <source>
        <dbReference type="Pfam" id="PF07687"/>
    </source>
</evidence>
<dbReference type="Gene3D" id="3.40.630.10">
    <property type="entry name" value="Zn peptidases"/>
    <property type="match status" value="2"/>
</dbReference>
<feature type="binding site" evidence="1">
    <location>
        <position position="209"/>
    </location>
    <ligand>
        <name>Mn(2+)</name>
        <dbReference type="ChEBI" id="CHEBI:29035"/>
        <label>2</label>
    </ligand>
</feature>
<dbReference type="GO" id="GO:0071713">
    <property type="term" value="F:para-aminobenzoyl-glutamate hydrolase activity"/>
    <property type="evidence" value="ECO:0007669"/>
    <property type="project" value="TreeGrafter"/>
</dbReference>
<reference evidence="3" key="1">
    <citation type="submission" date="2016-08" db="EMBL/GenBank/DDBJ databases">
        <authorList>
            <person name="Seilhamer J.J."/>
        </authorList>
    </citation>
    <scope>NUCLEOTIDE SEQUENCE</scope>
    <source>
        <strain evidence="3">86</strain>
    </source>
</reference>
<dbReference type="InterPro" id="IPR052030">
    <property type="entry name" value="Peptidase_M20/M20A_hydrolases"/>
</dbReference>
<dbReference type="RefSeq" id="WP_288185818.1">
    <property type="nucleotide sequence ID" value="NZ_LT608335.1"/>
</dbReference>
<evidence type="ECO:0000313" key="3">
    <source>
        <dbReference type="EMBL" id="SCM83359.1"/>
    </source>
</evidence>
<dbReference type="Pfam" id="PF07687">
    <property type="entry name" value="M20_dimer"/>
    <property type="match status" value="1"/>
</dbReference>